<proteinExistence type="predicted"/>
<evidence type="ECO:0000256" key="1">
    <source>
        <dbReference type="ARBA" id="ARBA00022801"/>
    </source>
</evidence>
<keyword evidence="2" id="KW-0904">Protein phosphatase</keyword>
<organism evidence="5">
    <name type="scientific">viral metagenome</name>
    <dbReference type="NCBI Taxonomy" id="1070528"/>
    <lineage>
        <taxon>unclassified sequences</taxon>
        <taxon>metagenomes</taxon>
        <taxon>organismal metagenomes</taxon>
    </lineage>
</organism>
<evidence type="ECO:0008006" key="6">
    <source>
        <dbReference type="Google" id="ProtNLM"/>
    </source>
</evidence>
<accession>A0A6C0EMT6</accession>
<dbReference type="InterPro" id="IPR020422">
    <property type="entry name" value="TYR_PHOSPHATASE_DUAL_dom"/>
</dbReference>
<dbReference type="InterPro" id="IPR000340">
    <property type="entry name" value="Dual-sp_phosphatase_cat-dom"/>
</dbReference>
<dbReference type="InterPro" id="IPR000387">
    <property type="entry name" value="Tyr_Pase_dom"/>
</dbReference>
<dbReference type="PANTHER" id="PTHR46377">
    <property type="entry name" value="DUAL SPECIFICITY PROTEIN PHOSPHATASE 19"/>
    <property type="match status" value="1"/>
</dbReference>
<dbReference type="AlphaFoldDB" id="A0A6C0EMT6"/>
<dbReference type="GO" id="GO:0008579">
    <property type="term" value="F:JUN kinase phosphatase activity"/>
    <property type="evidence" value="ECO:0007669"/>
    <property type="project" value="TreeGrafter"/>
</dbReference>
<dbReference type="InterPro" id="IPR029021">
    <property type="entry name" value="Prot-tyrosine_phosphatase-like"/>
</dbReference>
<feature type="domain" description="Tyrosine specific protein phosphatases" evidence="4">
    <location>
        <begin position="72"/>
        <end position="128"/>
    </location>
</feature>
<keyword evidence="1" id="KW-0378">Hydrolase</keyword>
<protein>
    <recommendedName>
        <fullName evidence="6">Protein-serine/threonine phosphatase</fullName>
    </recommendedName>
</protein>
<name>A0A6C0EMT6_9ZZZZ</name>
<dbReference type="PANTHER" id="PTHR46377:SF1">
    <property type="entry name" value="DUAL SPECIFICITY PROTEIN PHOSPHATASE 19"/>
    <property type="match status" value="1"/>
</dbReference>
<dbReference type="Gene3D" id="3.90.190.10">
    <property type="entry name" value="Protein tyrosine phosphatase superfamily"/>
    <property type="match status" value="1"/>
</dbReference>
<dbReference type="PROSITE" id="PS00383">
    <property type="entry name" value="TYR_PHOSPHATASE_1"/>
    <property type="match status" value="1"/>
</dbReference>
<dbReference type="SUPFAM" id="SSF52799">
    <property type="entry name" value="(Phosphotyrosine protein) phosphatases II"/>
    <property type="match status" value="1"/>
</dbReference>
<dbReference type="CDD" id="cd14498">
    <property type="entry name" value="DSP"/>
    <property type="match status" value="1"/>
</dbReference>
<dbReference type="Pfam" id="PF00782">
    <property type="entry name" value="DSPc"/>
    <property type="match status" value="1"/>
</dbReference>
<evidence type="ECO:0000259" key="3">
    <source>
        <dbReference type="PROSITE" id="PS50054"/>
    </source>
</evidence>
<dbReference type="SMART" id="SM00195">
    <property type="entry name" value="DSPc"/>
    <property type="match status" value="1"/>
</dbReference>
<dbReference type="PROSITE" id="PS50054">
    <property type="entry name" value="TYR_PHOSPHATASE_DUAL"/>
    <property type="match status" value="1"/>
</dbReference>
<dbReference type="GO" id="GO:0005737">
    <property type="term" value="C:cytoplasm"/>
    <property type="evidence" value="ECO:0007669"/>
    <property type="project" value="TreeGrafter"/>
</dbReference>
<evidence type="ECO:0000256" key="2">
    <source>
        <dbReference type="ARBA" id="ARBA00022912"/>
    </source>
</evidence>
<evidence type="ECO:0000259" key="4">
    <source>
        <dbReference type="PROSITE" id="PS50056"/>
    </source>
</evidence>
<sequence length="164" mass="18782">MQCQPAWVYPRILLGAGNQLTPIFTAKYNITHVVNCAFAGDCPEWWRKGHPGNYAELHAIDSMAVKILDWYPEFENWMRLFLRSTNGTVFVHCKAGVNRSAYLVLTFVSKNFGIDFRRLLAAVRRQRPIICDNSAFMRQVEDELYGRVQSEENKGHGINLNGNS</sequence>
<dbReference type="EMBL" id="MN738888">
    <property type="protein sequence ID" value="QHT30002.1"/>
    <property type="molecule type" value="Genomic_DNA"/>
</dbReference>
<dbReference type="PROSITE" id="PS50056">
    <property type="entry name" value="TYR_PHOSPHATASE_2"/>
    <property type="match status" value="1"/>
</dbReference>
<feature type="domain" description="Tyrosine-protein phosphatase" evidence="3">
    <location>
        <begin position="4"/>
        <end position="149"/>
    </location>
</feature>
<dbReference type="InterPro" id="IPR016130">
    <property type="entry name" value="Tyr_Pase_AS"/>
</dbReference>
<evidence type="ECO:0000313" key="5">
    <source>
        <dbReference type="EMBL" id="QHT30002.1"/>
    </source>
</evidence>
<reference evidence="5" key="1">
    <citation type="journal article" date="2020" name="Nature">
        <title>Giant virus diversity and host interactions through global metagenomics.</title>
        <authorList>
            <person name="Schulz F."/>
            <person name="Roux S."/>
            <person name="Paez-Espino D."/>
            <person name="Jungbluth S."/>
            <person name="Walsh D.A."/>
            <person name="Denef V.J."/>
            <person name="McMahon K.D."/>
            <person name="Konstantinidis K.T."/>
            <person name="Eloe-Fadrosh E.A."/>
            <person name="Kyrpides N.C."/>
            <person name="Woyke T."/>
        </authorList>
    </citation>
    <scope>NUCLEOTIDE SEQUENCE</scope>
    <source>
        <strain evidence="5">GVMAG-M-3300009068-25</strain>
    </source>
</reference>